<feature type="transmembrane region" description="Helical" evidence="1">
    <location>
        <begin position="137"/>
        <end position="163"/>
    </location>
</feature>
<feature type="transmembrane region" description="Helical" evidence="1">
    <location>
        <begin position="63"/>
        <end position="89"/>
    </location>
</feature>
<dbReference type="InterPro" id="IPR011992">
    <property type="entry name" value="EF-hand-dom_pair"/>
</dbReference>
<gene>
    <name evidence="2" type="ORF">TrLO_g10926</name>
</gene>
<keyword evidence="1" id="KW-0812">Transmembrane</keyword>
<evidence type="ECO:0008006" key="4">
    <source>
        <dbReference type="Google" id="ProtNLM"/>
    </source>
</evidence>
<name>A0A9W7DXQ6_9STRA</name>
<reference evidence="3" key="1">
    <citation type="journal article" date="2023" name="Commun. Biol.">
        <title>Genome analysis of Parmales, the sister group of diatoms, reveals the evolutionary specialization of diatoms from phago-mixotrophs to photoautotrophs.</title>
        <authorList>
            <person name="Ban H."/>
            <person name="Sato S."/>
            <person name="Yoshikawa S."/>
            <person name="Yamada K."/>
            <person name="Nakamura Y."/>
            <person name="Ichinomiya M."/>
            <person name="Sato N."/>
            <person name="Blanc-Mathieu R."/>
            <person name="Endo H."/>
            <person name="Kuwata A."/>
            <person name="Ogata H."/>
        </authorList>
    </citation>
    <scope>NUCLEOTIDE SEQUENCE [LARGE SCALE GENOMIC DNA]</scope>
    <source>
        <strain evidence="3">NIES 3700</strain>
    </source>
</reference>
<keyword evidence="1" id="KW-0472">Membrane</keyword>
<accession>A0A9W7DXQ6</accession>
<keyword evidence="1" id="KW-1133">Transmembrane helix</keyword>
<evidence type="ECO:0000256" key="1">
    <source>
        <dbReference type="SAM" id="Phobius"/>
    </source>
</evidence>
<evidence type="ECO:0000313" key="2">
    <source>
        <dbReference type="EMBL" id="GMH58668.1"/>
    </source>
</evidence>
<keyword evidence="3" id="KW-1185">Reference proteome</keyword>
<comment type="caution">
    <text evidence="2">The sequence shown here is derived from an EMBL/GenBank/DDBJ whole genome shotgun (WGS) entry which is preliminary data.</text>
</comment>
<dbReference type="SUPFAM" id="SSF47473">
    <property type="entry name" value="EF-hand"/>
    <property type="match status" value="1"/>
</dbReference>
<organism evidence="2 3">
    <name type="scientific">Triparma laevis f. longispina</name>
    <dbReference type="NCBI Taxonomy" id="1714387"/>
    <lineage>
        <taxon>Eukaryota</taxon>
        <taxon>Sar</taxon>
        <taxon>Stramenopiles</taxon>
        <taxon>Ochrophyta</taxon>
        <taxon>Bolidophyceae</taxon>
        <taxon>Parmales</taxon>
        <taxon>Triparmaceae</taxon>
        <taxon>Triparma</taxon>
    </lineage>
</organism>
<sequence length="292" mass="32007">MSATVHPTGEGSSTSPWTSSVLLGPAIPSALALITVVFGQFTLLADEVCSDPMQAMENAGCAFMRGSIVVAFLELIVFCWVWMGTTVSVKLGTKSFRILRPFSKLRTIAICYFLVYLVSLGVFGGGLMWLLDFPESGAVFFGFVVFLQGCYWLMFVFIIIALVKIKLKQRKFGKAGGKYGAGGGGGGQRATIVAKKAKVGSEDWFREVFEEESDGMDTLEAEKLSKLLEKLGLEVPEDEITSITDILDLEGTGEVGFTATWSWYQKTGKTFKKEDDIKVEDIEEEDEKGKDD</sequence>
<feature type="transmembrane region" description="Helical" evidence="1">
    <location>
        <begin position="110"/>
        <end position="131"/>
    </location>
</feature>
<protein>
    <recommendedName>
        <fullName evidence="4">Calmodulin</fullName>
    </recommendedName>
</protein>
<dbReference type="EMBL" id="BRXW01000480">
    <property type="protein sequence ID" value="GMH58668.1"/>
    <property type="molecule type" value="Genomic_DNA"/>
</dbReference>
<dbReference type="Proteomes" id="UP001165122">
    <property type="component" value="Unassembled WGS sequence"/>
</dbReference>
<dbReference type="AlphaFoldDB" id="A0A9W7DXQ6"/>
<evidence type="ECO:0000313" key="3">
    <source>
        <dbReference type="Proteomes" id="UP001165122"/>
    </source>
</evidence>
<dbReference type="OrthoDB" id="193857at2759"/>
<proteinExistence type="predicted"/>
<feature type="transmembrane region" description="Helical" evidence="1">
    <location>
        <begin position="21"/>
        <end position="43"/>
    </location>
</feature>